<dbReference type="PANTHER" id="PTHR46014">
    <property type="entry name" value="TETRATRICOPEPTIDE REPEAT PROTEIN 1"/>
    <property type="match status" value="1"/>
</dbReference>
<organism evidence="2 3">
    <name type="scientific">Rhodotorula paludigena</name>
    <dbReference type="NCBI Taxonomy" id="86838"/>
    <lineage>
        <taxon>Eukaryota</taxon>
        <taxon>Fungi</taxon>
        <taxon>Dikarya</taxon>
        <taxon>Basidiomycota</taxon>
        <taxon>Pucciniomycotina</taxon>
        <taxon>Microbotryomycetes</taxon>
        <taxon>Sporidiobolales</taxon>
        <taxon>Sporidiobolaceae</taxon>
        <taxon>Rhodotorula</taxon>
    </lineage>
</organism>
<dbReference type="Proteomes" id="UP001342314">
    <property type="component" value="Unassembled WGS sequence"/>
</dbReference>
<proteinExistence type="predicted"/>
<dbReference type="AlphaFoldDB" id="A0AAV5GKJ2"/>
<evidence type="ECO:0008006" key="4">
    <source>
        <dbReference type="Google" id="ProtNLM"/>
    </source>
</evidence>
<comment type="caution">
    <text evidence="2">The sequence shown here is derived from an EMBL/GenBank/DDBJ whole genome shotgun (WGS) entry which is preliminary data.</text>
</comment>
<accession>A0AAV5GKJ2</accession>
<dbReference type="SUPFAM" id="SSF48452">
    <property type="entry name" value="TPR-like"/>
    <property type="match status" value="1"/>
</dbReference>
<gene>
    <name evidence="2" type="ORF">Rhopal_002544-T1</name>
</gene>
<sequence length="307" mass="33567">MASPSTSRFEELPDDPPSPPPAVEAATHPLPATPRAQSAPTDDEVEGSDGDDDEDAPETWWTPSELRDLLEHAQQLKQQGNTEFGQGRWEMALETYREGLNELPIRKRSSAKGKEKALPADAEPEKSEGNAAQEGDLDEEAESEELSELRAILSANVAACLLKLVRSLLPACVELDPDEQIGQNRWKDAVKACDDALEDKPGYTKAIHRRALANEAIGSWGSLSSALEDFNKLAALPDNSPLLADQIKQAQARLPKKIEKQQEKEKEEVVGKLKDLGNMVLGKFGLSTDNFKMVEQPGGGYSVNFSR</sequence>
<feature type="compositionally biased region" description="Basic and acidic residues" evidence="1">
    <location>
        <begin position="112"/>
        <end position="128"/>
    </location>
</feature>
<feature type="region of interest" description="Disordered" evidence="1">
    <location>
        <begin position="1"/>
        <end position="67"/>
    </location>
</feature>
<dbReference type="EMBL" id="BQKY01000005">
    <property type="protein sequence ID" value="GJN89557.1"/>
    <property type="molecule type" value="Genomic_DNA"/>
</dbReference>
<feature type="compositionally biased region" description="Acidic residues" evidence="1">
    <location>
        <begin position="41"/>
        <end position="57"/>
    </location>
</feature>
<name>A0AAV5GKJ2_9BASI</name>
<feature type="compositionally biased region" description="Acidic residues" evidence="1">
    <location>
        <begin position="135"/>
        <end position="145"/>
    </location>
</feature>
<dbReference type="InterPro" id="IPR011990">
    <property type="entry name" value="TPR-like_helical_dom_sf"/>
</dbReference>
<keyword evidence="3" id="KW-1185">Reference proteome</keyword>
<dbReference type="Gene3D" id="1.25.40.10">
    <property type="entry name" value="Tetratricopeptide repeat domain"/>
    <property type="match status" value="1"/>
</dbReference>
<evidence type="ECO:0000313" key="2">
    <source>
        <dbReference type="EMBL" id="GJN89557.1"/>
    </source>
</evidence>
<evidence type="ECO:0000313" key="3">
    <source>
        <dbReference type="Proteomes" id="UP001342314"/>
    </source>
</evidence>
<feature type="region of interest" description="Disordered" evidence="1">
    <location>
        <begin position="101"/>
        <end position="145"/>
    </location>
</feature>
<evidence type="ECO:0000256" key="1">
    <source>
        <dbReference type="SAM" id="MobiDB-lite"/>
    </source>
</evidence>
<dbReference type="PANTHER" id="PTHR46014:SF1">
    <property type="entry name" value="TETRATRICOPEPTIDE REPEAT PROTEIN 1"/>
    <property type="match status" value="1"/>
</dbReference>
<dbReference type="InterPro" id="IPR052769">
    <property type="entry name" value="TPR_domain_protein"/>
</dbReference>
<reference evidence="2 3" key="1">
    <citation type="submission" date="2021-12" db="EMBL/GenBank/DDBJ databases">
        <title>High titer production of polyol ester of fatty acids by Rhodotorula paludigena BS15 towards product separation-free biomass refinery.</title>
        <authorList>
            <person name="Mano J."/>
            <person name="Ono H."/>
            <person name="Tanaka T."/>
            <person name="Naito K."/>
            <person name="Sushida H."/>
            <person name="Ike M."/>
            <person name="Tokuyasu K."/>
            <person name="Kitaoka M."/>
        </authorList>
    </citation>
    <scope>NUCLEOTIDE SEQUENCE [LARGE SCALE GENOMIC DNA]</scope>
    <source>
        <strain evidence="2 3">BS15</strain>
    </source>
</reference>
<protein>
    <recommendedName>
        <fullName evidence="4">Tetratricopeptide repeat protein 1</fullName>
    </recommendedName>
</protein>